<accession>A0ABM7YRE2</accession>
<reference evidence="1" key="1">
    <citation type="submission" date="2022-04" db="EMBL/GenBank/DDBJ databases">
        <title>Whole genome sequence of Sphaerotilus sp. FB-5.</title>
        <authorList>
            <person name="Takeda M."/>
            <person name="Narihara S."/>
            <person name="Akimoto M."/>
            <person name="Akimoto R."/>
            <person name="Nishiyashiki S."/>
            <person name="Murakami T."/>
        </authorList>
    </citation>
    <scope>NUCLEOTIDE SEQUENCE</scope>
    <source>
        <strain evidence="1">FB-5</strain>
    </source>
</reference>
<name>A0ABM7YRE2_9BURK</name>
<sequence length="132" mass="14360">MNELKSLPSPAPDVPEDLAELLALWWRFEQNNEGARLGFPTTCPSTRGYRSKGYRGEEASEGETLALLSRAIGDAVERLPRDEYAAAGLLARHEATGHAVWVSPSLPADGAEREALFARTVRTLSKALILEG</sequence>
<protein>
    <submittedName>
        <fullName evidence="1">Uncharacterized protein</fullName>
    </submittedName>
</protein>
<evidence type="ECO:0000313" key="2">
    <source>
        <dbReference type="Proteomes" id="UP001057498"/>
    </source>
</evidence>
<dbReference type="Proteomes" id="UP001057498">
    <property type="component" value="Chromosome"/>
</dbReference>
<dbReference type="RefSeq" id="WP_251970357.1">
    <property type="nucleotide sequence ID" value="NZ_AP025730.1"/>
</dbReference>
<evidence type="ECO:0000313" key="1">
    <source>
        <dbReference type="EMBL" id="BDI07137.1"/>
    </source>
</evidence>
<organism evidence="1 2">
    <name type="scientific">Sphaerotilus microaerophilus</name>
    <dbReference type="NCBI Taxonomy" id="2914710"/>
    <lineage>
        <taxon>Bacteria</taxon>
        <taxon>Pseudomonadati</taxon>
        <taxon>Pseudomonadota</taxon>
        <taxon>Betaproteobacteria</taxon>
        <taxon>Burkholderiales</taxon>
        <taxon>Sphaerotilaceae</taxon>
        <taxon>Sphaerotilus</taxon>
    </lineage>
</organism>
<proteinExistence type="predicted"/>
<gene>
    <name evidence="1" type="ORF">CATMQ487_41070</name>
</gene>
<keyword evidence="2" id="KW-1185">Reference proteome</keyword>
<dbReference type="EMBL" id="AP025730">
    <property type="protein sequence ID" value="BDI07137.1"/>
    <property type="molecule type" value="Genomic_DNA"/>
</dbReference>